<reference evidence="3" key="1">
    <citation type="submission" date="2022-02" db="EMBL/GenBank/DDBJ databases">
        <authorList>
            <person name="Henning P.M."/>
            <person name="McCubbin A.G."/>
            <person name="Shore J.S."/>
        </authorList>
    </citation>
    <scope>NUCLEOTIDE SEQUENCE</scope>
    <source>
        <strain evidence="3">F60SS</strain>
        <tissue evidence="3">Leaves</tissue>
    </source>
</reference>
<dbReference type="PANTHER" id="PTHR33710:SF77">
    <property type="entry name" value="DNASE I-LIKE SUPERFAMILY PROTEIN"/>
    <property type="match status" value="1"/>
</dbReference>
<dbReference type="SUPFAM" id="SSF56219">
    <property type="entry name" value="DNase I-like"/>
    <property type="match status" value="1"/>
</dbReference>
<evidence type="ECO:0000313" key="3">
    <source>
        <dbReference type="EMBL" id="KAJ4837579.1"/>
    </source>
</evidence>
<dbReference type="Pfam" id="PF03372">
    <property type="entry name" value="Exo_endo_phos"/>
    <property type="match status" value="1"/>
</dbReference>
<feature type="domain" description="DUF4283" evidence="2">
    <location>
        <begin position="324"/>
        <end position="387"/>
    </location>
</feature>
<dbReference type="Proteomes" id="UP001141552">
    <property type="component" value="Unassembled WGS sequence"/>
</dbReference>
<dbReference type="GO" id="GO:0003824">
    <property type="term" value="F:catalytic activity"/>
    <property type="evidence" value="ECO:0007669"/>
    <property type="project" value="InterPro"/>
</dbReference>
<gene>
    <name evidence="3" type="ORF">Tsubulata_037875</name>
</gene>
<dbReference type="PANTHER" id="PTHR33710">
    <property type="entry name" value="BNAC02G09200D PROTEIN"/>
    <property type="match status" value="1"/>
</dbReference>
<keyword evidence="4" id="KW-1185">Reference proteome</keyword>
<reference evidence="3" key="2">
    <citation type="journal article" date="2023" name="Plants (Basel)">
        <title>Annotation of the Turnera subulata (Passifloraceae) Draft Genome Reveals the S-Locus Evolved after the Divergence of Turneroideae from Passifloroideae in a Stepwise Manner.</title>
        <authorList>
            <person name="Henning P.M."/>
            <person name="Roalson E.H."/>
            <person name="Mir W."/>
            <person name="McCubbin A.G."/>
            <person name="Shore J.S."/>
        </authorList>
    </citation>
    <scope>NUCLEOTIDE SEQUENCE</scope>
    <source>
        <strain evidence="3">F60SS</strain>
    </source>
</reference>
<organism evidence="3 4">
    <name type="scientific">Turnera subulata</name>
    <dbReference type="NCBI Taxonomy" id="218843"/>
    <lineage>
        <taxon>Eukaryota</taxon>
        <taxon>Viridiplantae</taxon>
        <taxon>Streptophyta</taxon>
        <taxon>Embryophyta</taxon>
        <taxon>Tracheophyta</taxon>
        <taxon>Spermatophyta</taxon>
        <taxon>Magnoliopsida</taxon>
        <taxon>eudicotyledons</taxon>
        <taxon>Gunneridae</taxon>
        <taxon>Pentapetalae</taxon>
        <taxon>rosids</taxon>
        <taxon>fabids</taxon>
        <taxon>Malpighiales</taxon>
        <taxon>Passifloraceae</taxon>
        <taxon>Turnera</taxon>
    </lineage>
</organism>
<evidence type="ECO:0000313" key="4">
    <source>
        <dbReference type="Proteomes" id="UP001141552"/>
    </source>
</evidence>
<accession>A0A9Q0FVL3</accession>
<dbReference type="InterPro" id="IPR025558">
    <property type="entry name" value="DUF4283"/>
</dbReference>
<dbReference type="Pfam" id="PF14111">
    <property type="entry name" value="DUF4283"/>
    <property type="match status" value="1"/>
</dbReference>
<dbReference type="Gene3D" id="3.60.10.10">
    <property type="entry name" value="Endonuclease/exonuclease/phosphatase"/>
    <property type="match status" value="1"/>
</dbReference>
<evidence type="ECO:0000259" key="2">
    <source>
        <dbReference type="Pfam" id="PF14111"/>
    </source>
</evidence>
<proteinExistence type="predicted"/>
<name>A0A9Q0FVL3_9ROSI</name>
<dbReference type="AlphaFoldDB" id="A0A9Q0FVL3"/>
<dbReference type="InterPro" id="IPR005135">
    <property type="entry name" value="Endo/exonuclease/phosphatase"/>
</dbReference>
<dbReference type="EMBL" id="JAKUCV010003796">
    <property type="protein sequence ID" value="KAJ4837579.1"/>
    <property type="molecule type" value="Genomic_DNA"/>
</dbReference>
<evidence type="ECO:0000259" key="1">
    <source>
        <dbReference type="Pfam" id="PF03372"/>
    </source>
</evidence>
<comment type="caution">
    <text evidence="3">The sequence shown here is derived from an EMBL/GenBank/DDBJ whole genome shotgun (WGS) entry which is preliminary data.</text>
</comment>
<protein>
    <recommendedName>
        <fullName evidence="5">DUF4283 domain-containing protein</fullName>
    </recommendedName>
</protein>
<evidence type="ECO:0008006" key="5">
    <source>
        <dbReference type="Google" id="ProtNLM"/>
    </source>
</evidence>
<feature type="domain" description="Endonuclease/exonuclease/phosphatase" evidence="1">
    <location>
        <begin position="7"/>
        <end position="106"/>
    </location>
</feature>
<dbReference type="InterPro" id="IPR036691">
    <property type="entry name" value="Endo/exonu/phosph_ase_sf"/>
</dbReference>
<sequence>MEFTGVYGSPQPALRCFLWENLCNLASTIRGPWCVAGDFNAILSANEIRGSTTPLRRGCRRFQNCVDACSLEDLGFQGPQFTWHRGLVWECLDRALANQPWLQAFPFSQSPIPLGRLPFKFQAAWLSHSQFASFVLENVVRCKRVLLKRLAGIQGYLSRRPSSFLSSLEVELRKEYAEVFQQEELLWYQKSHCQWINDGGRNIAFYHAWTVIWRRQNCIVAFVMRKVIGALINLVSKVLNVSGLFSGWRHMTFCLLISARWSAILLLLPSVLFVLPRPNPPCMCYGTVLRHCASLVPPFEYPRKVSFRTVDGWPREGIYTMKQITTKMVRYQMKNTWSVKGDFMVIEKQDKLFLLGFKFEEDYRRILDRAPWFVPNQHMMLKHWLPKMPLNLVELYNFCF</sequence>
<dbReference type="OrthoDB" id="1749972at2759"/>